<feature type="chain" id="PRO_5021454296" description="Secreted protein" evidence="1">
    <location>
        <begin position="35"/>
        <end position="110"/>
    </location>
</feature>
<evidence type="ECO:0000313" key="2">
    <source>
        <dbReference type="EMBL" id="TGN63585.1"/>
    </source>
</evidence>
<evidence type="ECO:0008006" key="4">
    <source>
        <dbReference type="Google" id="ProtNLM"/>
    </source>
</evidence>
<accession>A0A4Z1CD55</accession>
<dbReference type="EMBL" id="SRRO01000001">
    <property type="protein sequence ID" value="TGN63585.1"/>
    <property type="molecule type" value="Genomic_DNA"/>
</dbReference>
<organism evidence="2 3">
    <name type="scientific">Nocardioides eburneiflavus</name>
    <dbReference type="NCBI Taxonomy" id="2518372"/>
    <lineage>
        <taxon>Bacteria</taxon>
        <taxon>Bacillati</taxon>
        <taxon>Actinomycetota</taxon>
        <taxon>Actinomycetes</taxon>
        <taxon>Propionibacteriales</taxon>
        <taxon>Nocardioidaceae</taxon>
        <taxon>Nocardioides</taxon>
    </lineage>
</organism>
<gene>
    <name evidence="2" type="ORF">EXE59_06190</name>
</gene>
<dbReference type="Proteomes" id="UP000297496">
    <property type="component" value="Unassembled WGS sequence"/>
</dbReference>
<comment type="caution">
    <text evidence="2">The sequence shown here is derived from an EMBL/GenBank/DDBJ whole genome shotgun (WGS) entry which is preliminary data.</text>
</comment>
<sequence>MDLNRSRTRTTRIAAGAAFLAAAVAATGTPPASADPTGGTSHRLQVLCGAAGGDFHSARFGYWRCQDARLDGMGTFWAVRTVCERAAERSYLEATNIPEAGRGTWTCAPR</sequence>
<keyword evidence="1" id="KW-0732">Signal</keyword>
<name>A0A4Z1CD55_9ACTN</name>
<dbReference type="RefSeq" id="WP_135838121.1">
    <property type="nucleotide sequence ID" value="NZ_SRRO01000001.1"/>
</dbReference>
<dbReference type="AlphaFoldDB" id="A0A4Z1CD55"/>
<keyword evidence="3" id="KW-1185">Reference proteome</keyword>
<feature type="signal peptide" evidence="1">
    <location>
        <begin position="1"/>
        <end position="34"/>
    </location>
</feature>
<protein>
    <recommendedName>
        <fullName evidence="4">Secreted protein</fullName>
    </recommendedName>
</protein>
<evidence type="ECO:0000256" key="1">
    <source>
        <dbReference type="SAM" id="SignalP"/>
    </source>
</evidence>
<evidence type="ECO:0000313" key="3">
    <source>
        <dbReference type="Proteomes" id="UP000297496"/>
    </source>
</evidence>
<proteinExistence type="predicted"/>
<reference evidence="2 3" key="1">
    <citation type="submission" date="2019-04" db="EMBL/GenBank/DDBJ databases">
        <title>Three New Species of Nocardioides, Nocardioides euryhalodurans sp. nov., Nocardioides seonyuensis sp. nov. and Nocardioides eburneoflavus sp. nov. Isolated from Soil.</title>
        <authorList>
            <person name="Roh S.G."/>
            <person name="Lee C."/>
            <person name="Kim M.-K."/>
            <person name="Kim S.B."/>
        </authorList>
    </citation>
    <scope>NUCLEOTIDE SEQUENCE [LARGE SCALE GENOMIC DNA]</scope>
    <source>
        <strain evidence="2 3">MMS17-SY213</strain>
    </source>
</reference>